<name>A0A1G2P752_9BACT</name>
<dbReference type="Proteomes" id="UP000176355">
    <property type="component" value="Unassembled WGS sequence"/>
</dbReference>
<keyword evidence="4" id="KW-0479">Metal-binding</keyword>
<dbReference type="Gene3D" id="3.40.640.10">
    <property type="entry name" value="Type I PLP-dependent aspartate aminotransferase-like (Major domain)"/>
    <property type="match status" value="1"/>
</dbReference>
<evidence type="ECO:0000256" key="8">
    <source>
        <dbReference type="ARBA" id="ARBA00050776"/>
    </source>
</evidence>
<dbReference type="PIRSF" id="PIRSF005572">
    <property type="entry name" value="NifS"/>
    <property type="match status" value="1"/>
</dbReference>
<dbReference type="InterPro" id="IPR015422">
    <property type="entry name" value="PyrdxlP-dep_Trfase_small"/>
</dbReference>
<evidence type="ECO:0000256" key="6">
    <source>
        <dbReference type="ARBA" id="ARBA00023004"/>
    </source>
</evidence>
<dbReference type="AlphaFoldDB" id="A0A1G2P752"/>
<comment type="similarity">
    <text evidence="2">Belongs to the class-V pyridoxal-phosphate-dependent aminotransferase family. NifS/IscS subfamily.</text>
</comment>
<proteinExistence type="inferred from homology"/>
<reference evidence="10 11" key="1">
    <citation type="journal article" date="2016" name="Nat. Commun.">
        <title>Thousands of microbial genomes shed light on interconnected biogeochemical processes in an aquifer system.</title>
        <authorList>
            <person name="Anantharaman K."/>
            <person name="Brown C.T."/>
            <person name="Hug L.A."/>
            <person name="Sharon I."/>
            <person name="Castelle C.J."/>
            <person name="Probst A.J."/>
            <person name="Thomas B.C."/>
            <person name="Singh A."/>
            <person name="Wilkins M.J."/>
            <person name="Karaoz U."/>
            <person name="Brodie E.L."/>
            <person name="Williams K.H."/>
            <person name="Hubbard S.S."/>
            <person name="Banfield J.F."/>
        </authorList>
    </citation>
    <scope>NUCLEOTIDE SEQUENCE [LARGE SCALE GENOMIC DNA]</scope>
</reference>
<keyword evidence="7" id="KW-0411">Iron-sulfur</keyword>
<evidence type="ECO:0000256" key="7">
    <source>
        <dbReference type="ARBA" id="ARBA00023014"/>
    </source>
</evidence>
<dbReference type="EMBL" id="MHSL01000022">
    <property type="protein sequence ID" value="OHA43559.1"/>
    <property type="molecule type" value="Genomic_DNA"/>
</dbReference>
<keyword evidence="5" id="KW-0663">Pyridoxal phosphate</keyword>
<evidence type="ECO:0000313" key="11">
    <source>
        <dbReference type="Proteomes" id="UP000176355"/>
    </source>
</evidence>
<dbReference type="InterPro" id="IPR015424">
    <property type="entry name" value="PyrdxlP-dep_Trfase"/>
</dbReference>
<feature type="domain" description="Aminotransferase class V" evidence="9">
    <location>
        <begin position="15"/>
        <end position="345"/>
    </location>
</feature>
<dbReference type="STRING" id="1802333.A3G03_02680"/>
<dbReference type="PANTHER" id="PTHR11601">
    <property type="entry name" value="CYSTEINE DESULFURYLASE FAMILY MEMBER"/>
    <property type="match status" value="1"/>
</dbReference>
<protein>
    <recommendedName>
        <fullName evidence="9">Aminotransferase class V domain-containing protein</fullName>
    </recommendedName>
</protein>
<dbReference type="Gene3D" id="3.90.1150.10">
    <property type="entry name" value="Aspartate Aminotransferase, domain 1"/>
    <property type="match status" value="1"/>
</dbReference>
<dbReference type="InterPro" id="IPR016454">
    <property type="entry name" value="Cysteine_dSase"/>
</dbReference>
<comment type="cofactor">
    <cofactor evidence="1">
        <name>pyridoxal 5'-phosphate</name>
        <dbReference type="ChEBI" id="CHEBI:597326"/>
    </cofactor>
</comment>
<evidence type="ECO:0000259" key="9">
    <source>
        <dbReference type="Pfam" id="PF00266"/>
    </source>
</evidence>
<comment type="catalytic activity">
    <reaction evidence="8">
        <text>(sulfur carrier)-H + L-cysteine = (sulfur carrier)-SH + L-alanine</text>
        <dbReference type="Rhea" id="RHEA:43892"/>
        <dbReference type="Rhea" id="RHEA-COMP:14737"/>
        <dbReference type="Rhea" id="RHEA-COMP:14739"/>
        <dbReference type="ChEBI" id="CHEBI:29917"/>
        <dbReference type="ChEBI" id="CHEBI:35235"/>
        <dbReference type="ChEBI" id="CHEBI:57972"/>
        <dbReference type="ChEBI" id="CHEBI:64428"/>
        <dbReference type="EC" id="2.8.1.7"/>
    </reaction>
</comment>
<evidence type="ECO:0000313" key="10">
    <source>
        <dbReference type="EMBL" id="OHA43559.1"/>
    </source>
</evidence>
<dbReference type="GO" id="GO:0046872">
    <property type="term" value="F:metal ion binding"/>
    <property type="evidence" value="ECO:0007669"/>
    <property type="project" value="UniProtKB-KW"/>
</dbReference>
<accession>A0A1G2P752</accession>
<dbReference type="GO" id="GO:0031071">
    <property type="term" value="F:cysteine desulfurase activity"/>
    <property type="evidence" value="ECO:0007669"/>
    <property type="project" value="UniProtKB-EC"/>
</dbReference>
<dbReference type="InterPro" id="IPR015421">
    <property type="entry name" value="PyrdxlP-dep_Trfase_major"/>
</dbReference>
<dbReference type="SUPFAM" id="SSF53383">
    <property type="entry name" value="PLP-dependent transferases"/>
    <property type="match status" value="1"/>
</dbReference>
<sequence>MKNRIYLDYAATTAKEVGNPSSIHQEGVKAKKKLETARRKTAAFFGARPEEIIFTSGGTESNNLAIFGAIGAGGHAITTAIEHSSILECFRELEKRGVKVDYLPVNGEGILELKTLEKALRPNTALVSVGYANSEIGAVQPIREISKILSDSVIFHTDASQALLYLNCEKETLGADLITVDSHKIYGPFGVGTLFIRRGVNLKSLMFGGGQENGLRPSTENLPAIIGLAEALKLAKKNREKESKRLVSLRDFFITEIEKEIPEAILNGNRQVRLPNNINFSFPNVEAEFLALRLDAAGIAVATKSACLKNERESYVIKALGGDSRRATSAIRFSLGKDTKKSDLEYTIRILRKLLKNLTMLCVLS</sequence>
<dbReference type="PANTHER" id="PTHR11601:SF34">
    <property type="entry name" value="CYSTEINE DESULFURASE"/>
    <property type="match status" value="1"/>
</dbReference>
<dbReference type="InterPro" id="IPR000192">
    <property type="entry name" value="Aminotrans_V_dom"/>
</dbReference>
<evidence type="ECO:0000256" key="1">
    <source>
        <dbReference type="ARBA" id="ARBA00001933"/>
    </source>
</evidence>
<keyword evidence="6" id="KW-0408">Iron</keyword>
<dbReference type="Pfam" id="PF00266">
    <property type="entry name" value="Aminotran_5"/>
    <property type="match status" value="1"/>
</dbReference>
<gene>
    <name evidence="10" type="ORF">A3G03_02680</name>
</gene>
<evidence type="ECO:0000256" key="2">
    <source>
        <dbReference type="ARBA" id="ARBA00006490"/>
    </source>
</evidence>
<keyword evidence="3" id="KW-0808">Transferase</keyword>
<evidence type="ECO:0000256" key="3">
    <source>
        <dbReference type="ARBA" id="ARBA00022679"/>
    </source>
</evidence>
<evidence type="ECO:0000256" key="5">
    <source>
        <dbReference type="ARBA" id="ARBA00022898"/>
    </source>
</evidence>
<evidence type="ECO:0000256" key="4">
    <source>
        <dbReference type="ARBA" id="ARBA00022723"/>
    </source>
</evidence>
<dbReference type="GO" id="GO:0051536">
    <property type="term" value="F:iron-sulfur cluster binding"/>
    <property type="evidence" value="ECO:0007669"/>
    <property type="project" value="UniProtKB-KW"/>
</dbReference>
<organism evidence="10 11">
    <name type="scientific">Candidatus Taylorbacteria bacterium RIFCSPLOWO2_12_FULL_44_15c</name>
    <dbReference type="NCBI Taxonomy" id="1802333"/>
    <lineage>
        <taxon>Bacteria</taxon>
        <taxon>Candidatus Tayloriibacteriota</taxon>
    </lineage>
</organism>
<comment type="caution">
    <text evidence="10">The sequence shown here is derived from an EMBL/GenBank/DDBJ whole genome shotgun (WGS) entry which is preliminary data.</text>
</comment>